<dbReference type="InterPro" id="IPR001138">
    <property type="entry name" value="Zn2Cys6_DnaBD"/>
</dbReference>
<evidence type="ECO:0000256" key="2">
    <source>
        <dbReference type="ARBA" id="ARBA00023125"/>
    </source>
</evidence>
<dbReference type="GeneID" id="25288857"/>
<dbReference type="VEuPathDB" id="FungiDB:Z518_00786"/>
<dbReference type="SMART" id="SM00066">
    <property type="entry name" value="GAL4"/>
    <property type="match status" value="1"/>
</dbReference>
<evidence type="ECO:0000313" key="7">
    <source>
        <dbReference type="EMBL" id="KIX09705.1"/>
    </source>
</evidence>
<keyword evidence="2" id="KW-0238">DNA-binding</keyword>
<evidence type="ECO:0000256" key="5">
    <source>
        <dbReference type="SAM" id="MobiDB-lite"/>
    </source>
</evidence>
<evidence type="ECO:0000256" key="4">
    <source>
        <dbReference type="ARBA" id="ARBA00023242"/>
    </source>
</evidence>
<feature type="region of interest" description="Disordered" evidence="5">
    <location>
        <begin position="479"/>
        <end position="503"/>
    </location>
</feature>
<dbReference type="STRING" id="1442369.A0A0D2JJR6"/>
<dbReference type="CDD" id="cd00067">
    <property type="entry name" value="GAL4"/>
    <property type="match status" value="1"/>
</dbReference>
<name>A0A0D2JJR6_9EURO</name>
<protein>
    <recommendedName>
        <fullName evidence="6">Zn(2)-C6 fungal-type domain-containing protein</fullName>
    </recommendedName>
</protein>
<dbReference type="InterPro" id="IPR053178">
    <property type="entry name" value="Osmoadaptation_assoc"/>
</dbReference>
<evidence type="ECO:0000313" key="8">
    <source>
        <dbReference type="Proteomes" id="UP000053617"/>
    </source>
</evidence>
<proteinExistence type="predicted"/>
<evidence type="ECO:0000256" key="1">
    <source>
        <dbReference type="ARBA" id="ARBA00023015"/>
    </source>
</evidence>
<dbReference type="Proteomes" id="UP000053617">
    <property type="component" value="Unassembled WGS sequence"/>
</dbReference>
<keyword evidence="3" id="KW-0804">Transcription</keyword>
<accession>A0A0D2JJR6</accession>
<dbReference type="Gene3D" id="4.10.240.10">
    <property type="entry name" value="Zn(2)-C6 fungal-type DNA-binding domain"/>
    <property type="match status" value="1"/>
</dbReference>
<organism evidence="7 8">
    <name type="scientific">Rhinocladiella mackenziei CBS 650.93</name>
    <dbReference type="NCBI Taxonomy" id="1442369"/>
    <lineage>
        <taxon>Eukaryota</taxon>
        <taxon>Fungi</taxon>
        <taxon>Dikarya</taxon>
        <taxon>Ascomycota</taxon>
        <taxon>Pezizomycotina</taxon>
        <taxon>Eurotiomycetes</taxon>
        <taxon>Chaetothyriomycetidae</taxon>
        <taxon>Chaetothyriales</taxon>
        <taxon>Herpotrichiellaceae</taxon>
        <taxon>Rhinocladiella</taxon>
    </lineage>
</organism>
<feature type="compositionally biased region" description="Basic and acidic residues" evidence="5">
    <location>
        <begin position="479"/>
        <end position="490"/>
    </location>
</feature>
<sequence length="530" mass="59807">MVGVPGKSKGCSTCRRRKKGCDQKRPICGQCASSGYVCGGYNRDRTFILHPASKAVEGAIFLPQVKATSISLPGSIDRNAIESQCRSLFWDLYLPQGDCEVRDEFILKCKHPMNWIEVIQNIHQQDASLENAFSALSISRVGQGNRDIRLVRESTKLYGKALKELQLALFDPDRMHSDHVLMACMLLGLYEVFEGPAFNSRSWMAHAQGAARLIQLRGPQRHQNWNAHHPFLASRTPTIYAAILQRKSTYLANEEWLTVPWATQQRTYFDRMVDLATVIPGILEKFDLLRESDSESGQGLMETLEQCRDLQLRMNRWRDGTKTTASPRVIKHASTEQDGYPFDTDLWFENHLFVQARLVYHTSSLALAEVVDDMVGAVQRRDQKLLQSVEPTSLRELFDAEKHAADICRTVRYCLQPEMGALGAHIINFPANLAFTHFQRLGNTAATEWLVTAFQDVKVRGVHVENVFNTFLSKSGDRDNMNYQGKRESSADSTEPGMSPCSCQSLGSTTTTFIYEDPSKSYYDASNDPD</sequence>
<dbReference type="GO" id="GO:0000981">
    <property type="term" value="F:DNA-binding transcription factor activity, RNA polymerase II-specific"/>
    <property type="evidence" value="ECO:0007669"/>
    <property type="project" value="InterPro"/>
</dbReference>
<dbReference type="PROSITE" id="PS00463">
    <property type="entry name" value="ZN2_CY6_FUNGAL_1"/>
    <property type="match status" value="1"/>
</dbReference>
<keyword evidence="8" id="KW-1185">Reference proteome</keyword>
<keyword evidence="4" id="KW-0539">Nucleus</keyword>
<dbReference type="HOGENOM" id="CLU_021599_2_1_1"/>
<feature type="domain" description="Zn(2)-C6 fungal-type" evidence="6">
    <location>
        <begin position="10"/>
        <end position="38"/>
    </location>
</feature>
<gene>
    <name evidence="7" type="ORF">Z518_00786</name>
</gene>
<dbReference type="SUPFAM" id="SSF57701">
    <property type="entry name" value="Zn2/Cys6 DNA-binding domain"/>
    <property type="match status" value="1"/>
</dbReference>
<dbReference type="OrthoDB" id="3525185at2759"/>
<dbReference type="PROSITE" id="PS50048">
    <property type="entry name" value="ZN2_CY6_FUNGAL_2"/>
    <property type="match status" value="1"/>
</dbReference>
<dbReference type="EMBL" id="KN847475">
    <property type="protein sequence ID" value="KIX09705.1"/>
    <property type="molecule type" value="Genomic_DNA"/>
</dbReference>
<dbReference type="RefSeq" id="XP_013276841.1">
    <property type="nucleotide sequence ID" value="XM_013421387.1"/>
</dbReference>
<dbReference type="GO" id="GO:0008270">
    <property type="term" value="F:zinc ion binding"/>
    <property type="evidence" value="ECO:0007669"/>
    <property type="project" value="InterPro"/>
</dbReference>
<evidence type="ECO:0000259" key="6">
    <source>
        <dbReference type="PROSITE" id="PS50048"/>
    </source>
</evidence>
<dbReference type="Pfam" id="PF00172">
    <property type="entry name" value="Zn_clus"/>
    <property type="match status" value="1"/>
</dbReference>
<dbReference type="Pfam" id="PF11951">
    <property type="entry name" value="Fungal_trans_2"/>
    <property type="match status" value="1"/>
</dbReference>
<dbReference type="PANTHER" id="PTHR38111">
    <property type="entry name" value="ZN(2)-C6 FUNGAL-TYPE DOMAIN-CONTAINING PROTEIN-RELATED"/>
    <property type="match status" value="1"/>
</dbReference>
<dbReference type="InterPro" id="IPR036864">
    <property type="entry name" value="Zn2-C6_fun-type_DNA-bd_sf"/>
</dbReference>
<reference evidence="7 8" key="1">
    <citation type="submission" date="2015-01" db="EMBL/GenBank/DDBJ databases">
        <title>The Genome Sequence of Rhinocladiella mackenzie CBS 650.93.</title>
        <authorList>
            <consortium name="The Broad Institute Genomics Platform"/>
            <person name="Cuomo C."/>
            <person name="de Hoog S."/>
            <person name="Gorbushina A."/>
            <person name="Stielow B."/>
            <person name="Teixiera M."/>
            <person name="Abouelleil A."/>
            <person name="Chapman S.B."/>
            <person name="Priest M."/>
            <person name="Young S.K."/>
            <person name="Wortman J."/>
            <person name="Nusbaum C."/>
            <person name="Birren B."/>
        </authorList>
    </citation>
    <scope>NUCLEOTIDE SEQUENCE [LARGE SCALE GENOMIC DNA]</scope>
    <source>
        <strain evidence="7 8">CBS 650.93</strain>
    </source>
</reference>
<dbReference type="GO" id="GO:0003677">
    <property type="term" value="F:DNA binding"/>
    <property type="evidence" value="ECO:0007669"/>
    <property type="project" value="UniProtKB-KW"/>
</dbReference>
<keyword evidence="1" id="KW-0805">Transcription regulation</keyword>
<dbReference type="InterPro" id="IPR021858">
    <property type="entry name" value="Fun_TF"/>
</dbReference>
<evidence type="ECO:0000256" key="3">
    <source>
        <dbReference type="ARBA" id="ARBA00023163"/>
    </source>
</evidence>
<dbReference type="AlphaFoldDB" id="A0A0D2JJR6"/>